<proteinExistence type="predicted"/>
<dbReference type="PANTHER" id="PTHR22642">
    <property type="entry name" value="IMIDAZOLONEPROPIONASE"/>
    <property type="match status" value="1"/>
</dbReference>
<dbReference type="GO" id="GO:0016810">
    <property type="term" value="F:hydrolase activity, acting on carbon-nitrogen (but not peptide) bonds"/>
    <property type="evidence" value="ECO:0007669"/>
    <property type="project" value="InterPro"/>
</dbReference>
<dbReference type="SUPFAM" id="SSF51556">
    <property type="entry name" value="Metallo-dependent hydrolases"/>
    <property type="match status" value="1"/>
</dbReference>
<feature type="domain" description="Amidohydrolase 3" evidence="1">
    <location>
        <begin position="48"/>
        <end position="150"/>
    </location>
</feature>
<dbReference type="Gene3D" id="3.20.20.140">
    <property type="entry name" value="Metal-dependent hydrolases"/>
    <property type="match status" value="1"/>
</dbReference>
<accession>A0A2R6AHQ3</accession>
<organism evidence="2 3">
    <name type="scientific">Candidatus Marsarchaeota G2 archaeon OSP_D</name>
    <dbReference type="NCBI Taxonomy" id="1978157"/>
    <lineage>
        <taxon>Archaea</taxon>
        <taxon>Candidatus Marsarchaeota</taxon>
        <taxon>Candidatus Marsarchaeota group 2</taxon>
    </lineage>
</organism>
<dbReference type="InterPro" id="IPR013108">
    <property type="entry name" value="Amidohydro_3"/>
</dbReference>
<name>A0A2R6AHQ3_9ARCH</name>
<dbReference type="Gene3D" id="3.10.310.70">
    <property type="match status" value="1"/>
</dbReference>
<protein>
    <recommendedName>
        <fullName evidence="1">Amidohydrolase 3 domain-containing protein</fullName>
    </recommendedName>
</protein>
<evidence type="ECO:0000313" key="3">
    <source>
        <dbReference type="Proteomes" id="UP000240322"/>
    </source>
</evidence>
<dbReference type="SUPFAM" id="SSF51338">
    <property type="entry name" value="Composite domain of metallo-dependent hydrolases"/>
    <property type="match status" value="1"/>
</dbReference>
<dbReference type="Proteomes" id="UP000240322">
    <property type="component" value="Unassembled WGS sequence"/>
</dbReference>
<dbReference type="EMBL" id="NEXE01000224">
    <property type="protein sequence ID" value="PSN85905.1"/>
    <property type="molecule type" value="Genomic_DNA"/>
</dbReference>
<sequence>MEDIILRLVVKTVRLTNCTVYTPWDTADSLVFSDRVIQVGGGLRGDAEVDLHGALVVPGFVDAHAHVRSTAFKLATVDLQGKSREDVVGYPRRASPTMNGWVYARGWDESLWGGGDYLTPDEIGSESPVLAVRVDGHMGVLNRRGIALARSIGVEVTGSGLVRESELVKLESKITESFDPSGWMEMAQEYCLEKGVTAVCDIGQPANVEYYLRKPPIMRVVFSPIGLTRRGWRTGE</sequence>
<gene>
    <name evidence="2" type="ORF">B9Q03_12010</name>
</gene>
<dbReference type="InterPro" id="IPR011059">
    <property type="entry name" value="Metal-dep_hydrolase_composite"/>
</dbReference>
<dbReference type="InterPro" id="IPR032466">
    <property type="entry name" value="Metal_Hydrolase"/>
</dbReference>
<dbReference type="PANTHER" id="PTHR22642:SF2">
    <property type="entry name" value="PROTEIN LONG AFTER FAR-RED 3"/>
    <property type="match status" value="1"/>
</dbReference>
<evidence type="ECO:0000259" key="1">
    <source>
        <dbReference type="Pfam" id="PF07969"/>
    </source>
</evidence>
<dbReference type="Pfam" id="PF07969">
    <property type="entry name" value="Amidohydro_3"/>
    <property type="match status" value="1"/>
</dbReference>
<evidence type="ECO:0000313" key="2">
    <source>
        <dbReference type="EMBL" id="PSN85905.1"/>
    </source>
</evidence>
<comment type="caution">
    <text evidence="2">The sequence shown here is derived from an EMBL/GenBank/DDBJ whole genome shotgun (WGS) entry which is preliminary data.</text>
</comment>
<dbReference type="AlphaFoldDB" id="A0A2R6AHQ3"/>
<reference evidence="2 3" key="1">
    <citation type="submission" date="2017-04" db="EMBL/GenBank/DDBJ databases">
        <title>Novel microbial lineages endemic to geothermal iron-oxide mats fill important gaps in the evolutionary history of Archaea.</title>
        <authorList>
            <person name="Jay Z.J."/>
            <person name="Beam J.P."/>
            <person name="Dlakic M."/>
            <person name="Rusch D.B."/>
            <person name="Kozubal M.A."/>
            <person name="Inskeep W.P."/>
        </authorList>
    </citation>
    <scope>NUCLEOTIDE SEQUENCE [LARGE SCALE GENOMIC DNA]</scope>
    <source>
        <strain evidence="2">OSP_D</strain>
    </source>
</reference>
<dbReference type="Gene3D" id="2.30.40.10">
    <property type="entry name" value="Urease, subunit C, domain 1"/>
    <property type="match status" value="1"/>
</dbReference>